<dbReference type="PANTHER" id="PTHR33546:SF1">
    <property type="entry name" value="LARGE, MULTIFUNCTIONAL SECRETED PROTEIN"/>
    <property type="match status" value="1"/>
</dbReference>
<dbReference type="GO" id="GO:0005509">
    <property type="term" value="F:calcium ion binding"/>
    <property type="evidence" value="ECO:0007669"/>
    <property type="project" value="InterPro"/>
</dbReference>
<keyword evidence="4" id="KW-1185">Reference proteome</keyword>
<dbReference type="InterPro" id="IPR011041">
    <property type="entry name" value="Quinoprot_gluc/sorb_DH_b-prop"/>
</dbReference>
<reference evidence="3" key="1">
    <citation type="submission" date="2019-10" db="EMBL/GenBank/DDBJ databases">
        <title>Draft genome sequece of Microseira wollei NIES-4236.</title>
        <authorList>
            <person name="Yamaguchi H."/>
            <person name="Suzuki S."/>
            <person name="Kawachi M."/>
        </authorList>
    </citation>
    <scope>NUCLEOTIDE SEQUENCE</scope>
    <source>
        <strain evidence="3">NIES-4236</strain>
    </source>
</reference>
<dbReference type="PRINTS" id="PR00313">
    <property type="entry name" value="CABNDNGRPT"/>
</dbReference>
<dbReference type="EMBL" id="BLAY01000001">
    <property type="protein sequence ID" value="GET35439.1"/>
    <property type="molecule type" value="Genomic_DNA"/>
</dbReference>
<dbReference type="PROSITE" id="PS00330">
    <property type="entry name" value="HEMOLYSIN_CALCIUM"/>
    <property type="match status" value="1"/>
</dbReference>
<name>A0AAV3WEB5_9CYAN</name>
<dbReference type="Proteomes" id="UP001050975">
    <property type="component" value="Unassembled WGS sequence"/>
</dbReference>
<dbReference type="AlphaFoldDB" id="A0AAV3WEB5"/>
<dbReference type="InterPro" id="IPR018511">
    <property type="entry name" value="Hemolysin-typ_Ca-bd_CS"/>
</dbReference>
<dbReference type="InterPro" id="IPR011042">
    <property type="entry name" value="6-blade_b-propeller_TolB-like"/>
</dbReference>
<dbReference type="InterPro" id="IPR054539">
    <property type="entry name" value="Beta-prop_PDH"/>
</dbReference>
<comment type="caution">
    <text evidence="3">The sequence shown here is derived from an EMBL/GenBank/DDBJ whole genome shotgun (WGS) entry which is preliminary data.</text>
</comment>
<evidence type="ECO:0000256" key="1">
    <source>
        <dbReference type="SAM" id="MobiDB-lite"/>
    </source>
</evidence>
<evidence type="ECO:0000313" key="4">
    <source>
        <dbReference type="Proteomes" id="UP001050975"/>
    </source>
</evidence>
<protein>
    <submittedName>
        <fullName evidence="3">L-sorbosone dehydrogenase</fullName>
    </submittedName>
</protein>
<evidence type="ECO:0000313" key="3">
    <source>
        <dbReference type="EMBL" id="GET35439.1"/>
    </source>
</evidence>
<dbReference type="Gene3D" id="2.120.10.30">
    <property type="entry name" value="TolB, C-terminal domain"/>
    <property type="match status" value="1"/>
</dbReference>
<dbReference type="SUPFAM" id="SSF50952">
    <property type="entry name" value="Soluble quinoprotein glucose dehydrogenase"/>
    <property type="match status" value="1"/>
</dbReference>
<dbReference type="PANTHER" id="PTHR33546">
    <property type="entry name" value="LARGE, MULTIFUNCTIONAL SECRETED PROTEIN-RELATED"/>
    <property type="match status" value="1"/>
</dbReference>
<dbReference type="InterPro" id="IPR011049">
    <property type="entry name" value="Serralysin-like_metalloprot_C"/>
</dbReference>
<evidence type="ECO:0000259" key="2">
    <source>
        <dbReference type="Pfam" id="PF22807"/>
    </source>
</evidence>
<dbReference type="RefSeq" id="WP_307731095.1">
    <property type="nucleotide sequence ID" value="NZ_BLAY01000001.1"/>
</dbReference>
<feature type="domain" description="Pyrroloquinoline quinone-dependent pyranose dehydrogenase beta-propeller" evidence="2">
    <location>
        <begin position="542"/>
        <end position="654"/>
    </location>
</feature>
<organism evidence="3 4">
    <name type="scientific">Microseira wollei NIES-4236</name>
    <dbReference type="NCBI Taxonomy" id="2530354"/>
    <lineage>
        <taxon>Bacteria</taxon>
        <taxon>Bacillati</taxon>
        <taxon>Cyanobacteriota</taxon>
        <taxon>Cyanophyceae</taxon>
        <taxon>Oscillatoriophycideae</taxon>
        <taxon>Aerosakkonematales</taxon>
        <taxon>Aerosakkonemataceae</taxon>
        <taxon>Microseira</taxon>
    </lineage>
</organism>
<proteinExistence type="predicted"/>
<feature type="domain" description="Pyrroloquinoline quinone-dependent pyranose dehydrogenase beta-propeller" evidence="2">
    <location>
        <begin position="308"/>
        <end position="495"/>
    </location>
</feature>
<dbReference type="Pfam" id="PF22807">
    <property type="entry name" value="TrAA12"/>
    <property type="match status" value="2"/>
</dbReference>
<accession>A0AAV3WEB5</accession>
<dbReference type="SUPFAM" id="SSF51120">
    <property type="entry name" value="beta-Roll"/>
    <property type="match status" value="2"/>
</dbReference>
<sequence>MNGASPDGFYDLTTNADNFQLTVGFLAGLPLGLRGLEGSDRIVGSAAPEIIYGNQGNDTLMGGAGNDALFGGKNEDILIGNQGRDLLFGDDGADTVFGGQDDDYLSGNQGNDVLSGDKGNDSLRGGKGDDLLTGLEGNDILIGDFGRDTLIGGAGEDTLVLRTDTAVNDAASADIIREFNNGLDRIGLTGGLTAADIALEPGSLGPGMGDTLIKIRASGAILAWVEGVLPNQIGSDRFISVDTLLTTEGDAVNNLLSAIPLDSSIVRTETLSSTPINISLDSLPPPFQTPSVAKPAQVIPIPENPVLQVPAGFQVNVFAAGLDKPRWLATTPTGDVLVTETPENRIRLLRDTNGDGVADIRTTFAAPENGLNLPFGMAFAGGYFYLGNTNAVVRFPYSNGQLQITGTGEKIADLPSGGHWTRNLAVSPDGQKLYVSIGSLSNVDPEPAPRASVIVMNLDGSNRQTFASGLRNPTGIDFNPISGKLYTVVNERDGLGDDLVPDFLTGLSSGDFYGWPYTYLAPNKLDPRRTVNGQSERPDLAATTKTPDVLFQAHSAPLGLQFYDGQTFPQQYRNGAFVAFRGSWNRDRGTGYKIAFAPFSADGRPLGNYQDFLTGFLVNPSVPTTWARPTGLQTLSDGSLLLTDDTNNRIYRIQYRG</sequence>
<dbReference type="InterPro" id="IPR001343">
    <property type="entry name" value="Hemolysn_Ca-bd"/>
</dbReference>
<dbReference type="Pfam" id="PF00353">
    <property type="entry name" value="HemolysinCabind"/>
    <property type="match status" value="3"/>
</dbReference>
<gene>
    <name evidence="3" type="ORF">MiSe_01810</name>
</gene>
<dbReference type="Gene3D" id="2.150.10.10">
    <property type="entry name" value="Serralysin-like metalloprotease, C-terminal"/>
    <property type="match status" value="2"/>
</dbReference>
<feature type="region of interest" description="Disordered" evidence="1">
    <location>
        <begin position="107"/>
        <end position="126"/>
    </location>
</feature>